<protein>
    <submittedName>
        <fullName evidence="2">Uncharacterized protein</fullName>
    </submittedName>
</protein>
<organism evidence="2">
    <name type="scientific">Intestinibacter bartlettii</name>
    <dbReference type="NCBI Taxonomy" id="261299"/>
    <lineage>
        <taxon>Bacteria</taxon>
        <taxon>Bacillati</taxon>
        <taxon>Bacillota</taxon>
        <taxon>Clostridia</taxon>
        <taxon>Peptostreptococcales</taxon>
        <taxon>Peptostreptococcaceae</taxon>
        <taxon>Intestinibacter</taxon>
    </lineage>
</organism>
<dbReference type="EMBL" id="CACRUE010000013">
    <property type="protein sequence ID" value="VYT84532.1"/>
    <property type="molecule type" value="Genomic_DNA"/>
</dbReference>
<keyword evidence="1" id="KW-0472">Membrane</keyword>
<sequence>MNLGNFFPKILGVLKSNNQNLNLKSVCKDFIIVQIAACGLFSFIGLGKIIKRDSSYYPNDNSNNNLDDTLDNTLDSTLDDDLNDILNDDSF</sequence>
<proteinExistence type="predicted"/>
<name>A0A6N3A822_9FIRM</name>
<keyword evidence="1" id="KW-0812">Transmembrane</keyword>
<evidence type="ECO:0000256" key="1">
    <source>
        <dbReference type="SAM" id="Phobius"/>
    </source>
</evidence>
<reference evidence="2" key="1">
    <citation type="submission" date="2019-11" db="EMBL/GenBank/DDBJ databases">
        <authorList>
            <person name="Feng L."/>
        </authorList>
    </citation>
    <scope>NUCLEOTIDE SEQUENCE</scope>
    <source>
        <strain evidence="2">IbartlettiiLFYP30</strain>
    </source>
</reference>
<evidence type="ECO:0000313" key="2">
    <source>
        <dbReference type="EMBL" id="VYT84532.1"/>
    </source>
</evidence>
<accession>A0A6N3A822</accession>
<feature type="transmembrane region" description="Helical" evidence="1">
    <location>
        <begin position="30"/>
        <end position="50"/>
    </location>
</feature>
<dbReference type="AlphaFoldDB" id="A0A6N3A822"/>
<gene>
    <name evidence="2" type="ORF">IBLFYP30_01122</name>
</gene>
<dbReference type="RefSeq" id="WP_156530675.1">
    <property type="nucleotide sequence ID" value="NZ_CACRUE010000013.1"/>
</dbReference>
<keyword evidence="1" id="KW-1133">Transmembrane helix</keyword>